<reference evidence="1 2" key="1">
    <citation type="journal article" date="2014" name="Agronomy (Basel)">
        <title>A Draft Genome Sequence for Ensete ventricosum, the Drought-Tolerant Tree Against Hunger.</title>
        <authorList>
            <person name="Harrison J."/>
            <person name="Moore K.A."/>
            <person name="Paszkiewicz K."/>
            <person name="Jones T."/>
            <person name="Grant M."/>
            <person name="Ambacheew D."/>
            <person name="Muzemil S."/>
            <person name="Studholme D.J."/>
        </authorList>
    </citation>
    <scope>NUCLEOTIDE SEQUENCE [LARGE SCALE GENOMIC DNA]</scope>
</reference>
<organism evidence="1 2">
    <name type="scientific">Ensete ventricosum</name>
    <name type="common">Abyssinian banana</name>
    <name type="synonym">Musa ensete</name>
    <dbReference type="NCBI Taxonomy" id="4639"/>
    <lineage>
        <taxon>Eukaryota</taxon>
        <taxon>Viridiplantae</taxon>
        <taxon>Streptophyta</taxon>
        <taxon>Embryophyta</taxon>
        <taxon>Tracheophyta</taxon>
        <taxon>Spermatophyta</taxon>
        <taxon>Magnoliopsida</taxon>
        <taxon>Liliopsida</taxon>
        <taxon>Zingiberales</taxon>
        <taxon>Musaceae</taxon>
        <taxon>Ensete</taxon>
    </lineage>
</organism>
<protein>
    <submittedName>
        <fullName evidence="1">Uncharacterized protein</fullName>
    </submittedName>
</protein>
<evidence type="ECO:0000313" key="2">
    <source>
        <dbReference type="Proteomes" id="UP000287651"/>
    </source>
</evidence>
<dbReference type="Proteomes" id="UP000287651">
    <property type="component" value="Unassembled WGS sequence"/>
</dbReference>
<name>A0A426YJG4_ENSVE</name>
<dbReference type="EMBL" id="AMZH03012025">
    <property type="protein sequence ID" value="RRT51797.1"/>
    <property type="molecule type" value="Genomic_DNA"/>
</dbReference>
<gene>
    <name evidence="1" type="ORF">B296_00001555</name>
</gene>
<evidence type="ECO:0000313" key="1">
    <source>
        <dbReference type="EMBL" id="RRT51797.1"/>
    </source>
</evidence>
<proteinExistence type="predicted"/>
<sequence>MYMVVEELGTGTTYLLSIEEQEARQEILLMIHTGQVQAQTRKYPCDILVLATSILFLSVRVEFRVASVFALSSSASKLQLENEGRQPDSRSQ</sequence>
<dbReference type="AlphaFoldDB" id="A0A426YJG4"/>
<accession>A0A426YJG4</accession>
<comment type="caution">
    <text evidence="1">The sequence shown here is derived from an EMBL/GenBank/DDBJ whole genome shotgun (WGS) entry which is preliminary data.</text>
</comment>